<dbReference type="Proteomes" id="UP000199677">
    <property type="component" value="Unassembled WGS sequence"/>
</dbReference>
<feature type="transmembrane region" description="Helical" evidence="8">
    <location>
        <begin position="185"/>
        <end position="211"/>
    </location>
</feature>
<dbReference type="PANTHER" id="PTHR43848">
    <property type="entry name" value="PUTRESCINE TRANSPORT SYSTEM PERMEASE PROTEIN POTI"/>
    <property type="match status" value="1"/>
</dbReference>
<evidence type="ECO:0000256" key="8">
    <source>
        <dbReference type="RuleBase" id="RU363032"/>
    </source>
</evidence>
<keyword evidence="6 8" id="KW-1133">Transmembrane helix</keyword>
<dbReference type="AlphaFoldDB" id="A0A1H0CHZ3"/>
<dbReference type="STRING" id="416873.SAMN04487951_10666"/>
<comment type="subcellular location">
    <subcellularLocation>
        <location evidence="1 8">Cell membrane</location>
        <topology evidence="1 8">Multi-pass membrane protein</topology>
    </subcellularLocation>
</comment>
<dbReference type="InterPro" id="IPR000515">
    <property type="entry name" value="MetI-like"/>
</dbReference>
<keyword evidence="3 8" id="KW-0813">Transport</keyword>
<evidence type="ECO:0000313" key="10">
    <source>
        <dbReference type="EMBL" id="SDN57514.1"/>
    </source>
</evidence>
<evidence type="ECO:0000256" key="6">
    <source>
        <dbReference type="ARBA" id="ARBA00022989"/>
    </source>
</evidence>
<evidence type="ECO:0000259" key="9">
    <source>
        <dbReference type="PROSITE" id="PS50928"/>
    </source>
</evidence>
<proteinExistence type="inferred from homology"/>
<evidence type="ECO:0000256" key="5">
    <source>
        <dbReference type="ARBA" id="ARBA00022692"/>
    </source>
</evidence>
<dbReference type="EMBL" id="FNII01000006">
    <property type="protein sequence ID" value="SDN57514.1"/>
    <property type="molecule type" value="Genomic_DNA"/>
</dbReference>
<dbReference type="Gene3D" id="1.10.3720.10">
    <property type="entry name" value="MetI-like"/>
    <property type="match status" value="1"/>
</dbReference>
<evidence type="ECO:0000256" key="2">
    <source>
        <dbReference type="ARBA" id="ARBA00007069"/>
    </source>
</evidence>
<name>A0A1H0CHZ3_9GAMM</name>
<dbReference type="PANTHER" id="PTHR43848:SF2">
    <property type="entry name" value="PUTRESCINE TRANSPORT SYSTEM PERMEASE PROTEIN POTI"/>
    <property type="match status" value="1"/>
</dbReference>
<dbReference type="Pfam" id="PF00528">
    <property type="entry name" value="BPD_transp_1"/>
    <property type="match status" value="1"/>
</dbReference>
<keyword evidence="4" id="KW-1003">Cell membrane</keyword>
<evidence type="ECO:0000313" key="11">
    <source>
        <dbReference type="Proteomes" id="UP000199677"/>
    </source>
</evidence>
<keyword evidence="11" id="KW-1185">Reference proteome</keyword>
<dbReference type="CDD" id="cd06261">
    <property type="entry name" value="TM_PBP2"/>
    <property type="match status" value="1"/>
</dbReference>
<keyword evidence="5 8" id="KW-0812">Transmembrane</keyword>
<feature type="domain" description="ABC transmembrane type-1" evidence="9">
    <location>
        <begin position="65"/>
        <end position="253"/>
    </location>
</feature>
<dbReference type="PROSITE" id="PS50928">
    <property type="entry name" value="ABC_TM1"/>
    <property type="match status" value="1"/>
</dbReference>
<evidence type="ECO:0000256" key="3">
    <source>
        <dbReference type="ARBA" id="ARBA00022448"/>
    </source>
</evidence>
<comment type="similarity">
    <text evidence="2">Belongs to the binding-protein-dependent transport system permease family. CysTW subfamily.</text>
</comment>
<dbReference type="SUPFAM" id="SSF161098">
    <property type="entry name" value="MetI-like"/>
    <property type="match status" value="1"/>
</dbReference>
<organism evidence="10 11">
    <name type="scientific">Vreelandella arcis</name>
    <dbReference type="NCBI Taxonomy" id="416873"/>
    <lineage>
        <taxon>Bacteria</taxon>
        <taxon>Pseudomonadati</taxon>
        <taxon>Pseudomonadota</taxon>
        <taxon>Gammaproteobacteria</taxon>
        <taxon>Oceanospirillales</taxon>
        <taxon>Halomonadaceae</taxon>
        <taxon>Vreelandella</taxon>
    </lineage>
</organism>
<dbReference type="GO" id="GO:0005886">
    <property type="term" value="C:plasma membrane"/>
    <property type="evidence" value="ECO:0007669"/>
    <property type="project" value="UniProtKB-SubCell"/>
</dbReference>
<feature type="transmembrane region" description="Helical" evidence="8">
    <location>
        <begin position="12"/>
        <end position="34"/>
    </location>
</feature>
<evidence type="ECO:0000256" key="1">
    <source>
        <dbReference type="ARBA" id="ARBA00004651"/>
    </source>
</evidence>
<feature type="transmembrane region" description="Helical" evidence="8">
    <location>
        <begin position="65"/>
        <end position="91"/>
    </location>
</feature>
<accession>A0A1H0CHZ3</accession>
<dbReference type="InterPro" id="IPR035906">
    <property type="entry name" value="MetI-like_sf"/>
</dbReference>
<feature type="transmembrane region" description="Helical" evidence="8">
    <location>
        <begin position="130"/>
        <end position="151"/>
    </location>
</feature>
<dbReference type="RefSeq" id="WP_089704962.1">
    <property type="nucleotide sequence ID" value="NZ_FNII01000006.1"/>
</dbReference>
<evidence type="ECO:0000256" key="7">
    <source>
        <dbReference type="ARBA" id="ARBA00023136"/>
    </source>
</evidence>
<dbReference type="OrthoDB" id="9782004at2"/>
<keyword evidence="7 8" id="KW-0472">Membrane</keyword>
<dbReference type="GO" id="GO:0055085">
    <property type="term" value="P:transmembrane transport"/>
    <property type="evidence" value="ECO:0007669"/>
    <property type="project" value="InterPro"/>
</dbReference>
<feature type="transmembrane region" description="Helical" evidence="8">
    <location>
        <begin position="231"/>
        <end position="251"/>
    </location>
</feature>
<gene>
    <name evidence="10" type="ORF">SAMN04487951_10666</name>
</gene>
<feature type="transmembrane region" description="Helical" evidence="8">
    <location>
        <begin position="103"/>
        <end position="124"/>
    </location>
</feature>
<dbReference type="InterPro" id="IPR051789">
    <property type="entry name" value="Bact_Polyamine_Transport"/>
</dbReference>
<protein>
    <submittedName>
        <fullName evidence="10">Spermidine/putrescine transport system permease protein</fullName>
    </submittedName>
</protein>
<reference evidence="11" key="1">
    <citation type="submission" date="2016-10" db="EMBL/GenBank/DDBJ databases">
        <authorList>
            <person name="Varghese N."/>
            <person name="Submissions S."/>
        </authorList>
    </citation>
    <scope>NUCLEOTIDE SEQUENCE [LARGE SCALE GENOMIC DNA]</scope>
    <source>
        <strain evidence="11">CGMCC 1.6494</strain>
    </source>
</reference>
<sequence length="262" mass="29109">MMSRPTASWLLGLYALGYIAVLYLPILFIPIFSFNDSIYVSLPLKDFTWKWYEQLLQSPEILEALWNSLIVGVGVSAVSTVLGLFCAIGVTTYEIKGKSSISAIVAAPIAIPFIILGIFLLLFFEGLGVPLSLFTIGVSHVLLTLPFAFLTQSARLRGFDKNLLLASADLGENWWMTFFRVTLPIVWPAMISSFILCFTISLDEFMLAFFVSGSDITLPLYIWNQLRFPEQLPVILALGSAMLGFSIFAVVTSELIRRRGKA</sequence>
<evidence type="ECO:0000256" key="4">
    <source>
        <dbReference type="ARBA" id="ARBA00022475"/>
    </source>
</evidence>